<keyword evidence="2" id="KW-0413">Isomerase</keyword>
<reference evidence="2 3" key="1">
    <citation type="submission" date="2017-05" db="EMBL/GenBank/DDBJ databases">
        <title>Whole genome sequence of Pseudomonas putida isolate 1312 commercialized as a biostimulant.</title>
        <authorList>
            <person name="Crovadore J."/>
            <person name="Blanc P."/>
            <person name="Chablais R."/>
            <person name="Cochard B."/>
            <person name="Grizard D."/>
            <person name="Lefort F."/>
        </authorList>
    </citation>
    <scope>NUCLEOTIDE SEQUENCE [LARGE SCALE GENOMIC DNA]</scope>
    <source>
        <strain evidence="2 3">1312</strain>
    </source>
</reference>
<evidence type="ECO:0000259" key="1">
    <source>
        <dbReference type="Pfam" id="PF01261"/>
    </source>
</evidence>
<proteinExistence type="predicted"/>
<protein>
    <submittedName>
        <fullName evidence="2">Xylose isomerase</fullName>
    </submittedName>
</protein>
<dbReference type="PANTHER" id="PTHR12110:SF48">
    <property type="entry name" value="BLL3656 PROTEIN"/>
    <property type="match status" value="1"/>
</dbReference>
<dbReference type="InterPro" id="IPR013022">
    <property type="entry name" value="Xyl_isomerase-like_TIM-brl"/>
</dbReference>
<dbReference type="PANTHER" id="PTHR12110">
    <property type="entry name" value="HYDROXYPYRUVATE ISOMERASE"/>
    <property type="match status" value="1"/>
</dbReference>
<sequence>MTHRVEDLTPSLTYTMPFSNVLHLPFPDKVKATRLADFHELAIQPQEVARIAASGLSIQNMRLIAEDNGIKISRLDPLCTWNPDWHPNNMDDSFIADHSTTALEFFEIASELGCTHMSLNATFTANAYALDELVSHYAEICRLAHEEGIVCDLEPIPMWGVTSLEQGWEIVERAGAPNGGLVLDTLHFVRSESKLETLATIPGSSIHCVQICDGIHPLKSGVTLEADCFERMWPGTGNFPLADIVSGLHKIGGLNGVGPEVFSVLNQNMATEDVARLCKQSLLAYPELRA</sequence>
<dbReference type="GO" id="GO:0016853">
    <property type="term" value="F:isomerase activity"/>
    <property type="evidence" value="ECO:0007669"/>
    <property type="project" value="UniProtKB-KW"/>
</dbReference>
<name>A0A1Y3LMD1_PSEPU</name>
<dbReference type="AlphaFoldDB" id="A0A1Y3LMD1"/>
<dbReference type="SUPFAM" id="SSF51658">
    <property type="entry name" value="Xylose isomerase-like"/>
    <property type="match status" value="1"/>
</dbReference>
<dbReference type="InterPro" id="IPR050312">
    <property type="entry name" value="IolE/XylAMocC-like"/>
</dbReference>
<dbReference type="Pfam" id="PF01261">
    <property type="entry name" value="AP_endonuc_2"/>
    <property type="match status" value="1"/>
</dbReference>
<feature type="domain" description="Xylose isomerase-like TIM barrel" evidence="1">
    <location>
        <begin position="40"/>
        <end position="264"/>
    </location>
</feature>
<dbReference type="EMBL" id="NFSB01000062">
    <property type="protein sequence ID" value="OUM36502.1"/>
    <property type="molecule type" value="Genomic_DNA"/>
</dbReference>
<dbReference type="InterPro" id="IPR036237">
    <property type="entry name" value="Xyl_isomerase-like_sf"/>
</dbReference>
<comment type="caution">
    <text evidence="2">The sequence shown here is derived from an EMBL/GenBank/DDBJ whole genome shotgun (WGS) entry which is preliminary data.</text>
</comment>
<accession>A0A1Y3LMD1</accession>
<organism evidence="2 3">
    <name type="scientific">Pseudomonas putida</name>
    <name type="common">Arthrobacter siderocapsulatus</name>
    <dbReference type="NCBI Taxonomy" id="303"/>
    <lineage>
        <taxon>Bacteria</taxon>
        <taxon>Pseudomonadati</taxon>
        <taxon>Pseudomonadota</taxon>
        <taxon>Gammaproteobacteria</taxon>
        <taxon>Pseudomonadales</taxon>
        <taxon>Pseudomonadaceae</taxon>
        <taxon>Pseudomonas</taxon>
    </lineage>
</organism>
<evidence type="ECO:0000313" key="3">
    <source>
        <dbReference type="Proteomes" id="UP000196082"/>
    </source>
</evidence>
<dbReference type="RefSeq" id="WP_086975066.1">
    <property type="nucleotide sequence ID" value="NZ_NFSB01000062.1"/>
</dbReference>
<evidence type="ECO:0000313" key="2">
    <source>
        <dbReference type="EMBL" id="OUM36502.1"/>
    </source>
</evidence>
<dbReference type="Proteomes" id="UP000196082">
    <property type="component" value="Unassembled WGS sequence"/>
</dbReference>
<gene>
    <name evidence="2" type="ORF">B8W72_06720</name>
</gene>
<dbReference type="Gene3D" id="3.20.20.150">
    <property type="entry name" value="Divalent-metal-dependent TIM barrel enzymes"/>
    <property type="match status" value="1"/>
</dbReference>